<name>A0A820B4Y8_9BILA</name>
<accession>A0A820B4Y8</accession>
<dbReference type="Proteomes" id="UP000663881">
    <property type="component" value="Unassembled WGS sequence"/>
</dbReference>
<organism evidence="1 2">
    <name type="scientific">Adineta steineri</name>
    <dbReference type="NCBI Taxonomy" id="433720"/>
    <lineage>
        <taxon>Eukaryota</taxon>
        <taxon>Metazoa</taxon>
        <taxon>Spiralia</taxon>
        <taxon>Gnathifera</taxon>
        <taxon>Rotifera</taxon>
        <taxon>Eurotatoria</taxon>
        <taxon>Bdelloidea</taxon>
        <taxon>Adinetida</taxon>
        <taxon>Adinetidae</taxon>
        <taxon>Adineta</taxon>
    </lineage>
</organism>
<dbReference type="AlphaFoldDB" id="A0A820B4Y8"/>
<reference evidence="1" key="1">
    <citation type="submission" date="2021-02" db="EMBL/GenBank/DDBJ databases">
        <authorList>
            <person name="Nowell W R."/>
        </authorList>
    </citation>
    <scope>NUCLEOTIDE SEQUENCE</scope>
</reference>
<dbReference type="InterPro" id="IPR035940">
    <property type="entry name" value="CAP_sf"/>
</dbReference>
<dbReference type="SUPFAM" id="SSF55797">
    <property type="entry name" value="PR-1-like"/>
    <property type="match status" value="1"/>
</dbReference>
<evidence type="ECO:0000313" key="1">
    <source>
        <dbReference type="EMBL" id="CAF4186853.1"/>
    </source>
</evidence>
<sequence length="49" mass="6051">YKEILYHNFNQPDFTPNTNRYTQIVWRDTKKFDSVIAFTKQDTKMYFVP</sequence>
<feature type="non-terminal residue" evidence="1">
    <location>
        <position position="1"/>
    </location>
</feature>
<gene>
    <name evidence="1" type="ORF">OKA104_LOCUS40204</name>
</gene>
<protein>
    <recommendedName>
        <fullName evidence="3">SCP domain-containing protein</fullName>
    </recommendedName>
</protein>
<dbReference type="Gene3D" id="3.40.33.10">
    <property type="entry name" value="CAP"/>
    <property type="match status" value="1"/>
</dbReference>
<evidence type="ECO:0008006" key="3">
    <source>
        <dbReference type="Google" id="ProtNLM"/>
    </source>
</evidence>
<comment type="caution">
    <text evidence="1">The sequence shown here is derived from an EMBL/GenBank/DDBJ whole genome shotgun (WGS) entry which is preliminary data.</text>
</comment>
<evidence type="ECO:0000313" key="2">
    <source>
        <dbReference type="Proteomes" id="UP000663881"/>
    </source>
</evidence>
<dbReference type="EMBL" id="CAJOAY010008445">
    <property type="protein sequence ID" value="CAF4186853.1"/>
    <property type="molecule type" value="Genomic_DNA"/>
</dbReference>
<proteinExistence type="predicted"/>